<dbReference type="SMART" id="SM00293">
    <property type="entry name" value="PWWP"/>
    <property type="match status" value="1"/>
</dbReference>
<evidence type="ECO:0000256" key="1">
    <source>
        <dbReference type="SAM" id="MobiDB-lite"/>
    </source>
</evidence>
<gene>
    <name evidence="4" type="primary">Hdgfl1</name>
</gene>
<dbReference type="RefSeq" id="XP_005355043.1">
    <property type="nucleotide sequence ID" value="XM_005354986.1"/>
</dbReference>
<proteinExistence type="predicted"/>
<dbReference type="InterPro" id="IPR000313">
    <property type="entry name" value="PWWP_dom"/>
</dbReference>
<dbReference type="PANTHER" id="PTHR12550:SF81">
    <property type="entry name" value="HEPATOMA-DERIVED GROWTH FACTOR-LIKE PROTEIN 1"/>
    <property type="match status" value="1"/>
</dbReference>
<dbReference type="CDD" id="cd05834">
    <property type="entry name" value="PWWP_HRP"/>
    <property type="match status" value="1"/>
</dbReference>
<dbReference type="Pfam" id="PF00855">
    <property type="entry name" value="PWWP"/>
    <property type="match status" value="1"/>
</dbReference>
<evidence type="ECO:0000259" key="2">
    <source>
        <dbReference type="PROSITE" id="PS50812"/>
    </source>
</evidence>
<evidence type="ECO:0000313" key="3">
    <source>
        <dbReference type="Proteomes" id="UP000694915"/>
    </source>
</evidence>
<feature type="region of interest" description="Disordered" evidence="1">
    <location>
        <begin position="95"/>
        <end position="288"/>
    </location>
</feature>
<dbReference type="GeneID" id="101986948"/>
<sequence>MSCYSRPKYKTGDLVFAKLKGYAHWPARIEHVAEPNRYQVFFFGTHETALLGPKHLFPYEESKGKFGKPNKRRGFSEGLWEIEHDPMVEASPCLCSEEEQPCDQGPGQGEEPELGEEPEPGEEPGQELEESLPELEESLPELEPESRPELEPQPGPEIECEQEPELQPAYDLLDAVDDEEPGLAEAEPGDWQAEQVGEQHAEVEAEAEATEPGRLKRSARDQLQDAPKRPRDASPGPLEMEPAGEREEAEACPILEEPEEAQEQQPPLEEDATEEAVQALIDGEIEGL</sequence>
<feature type="compositionally biased region" description="Acidic residues" evidence="1">
    <location>
        <begin position="256"/>
        <end position="274"/>
    </location>
</feature>
<keyword evidence="3" id="KW-1185">Reference proteome</keyword>
<accession>A0ABM0KY00</accession>
<organism evidence="3 4">
    <name type="scientific">Microtus ochrogaster</name>
    <name type="common">Prairie vole</name>
    <dbReference type="NCBI Taxonomy" id="79684"/>
    <lineage>
        <taxon>Eukaryota</taxon>
        <taxon>Metazoa</taxon>
        <taxon>Chordata</taxon>
        <taxon>Craniata</taxon>
        <taxon>Vertebrata</taxon>
        <taxon>Euteleostomi</taxon>
        <taxon>Mammalia</taxon>
        <taxon>Eutheria</taxon>
        <taxon>Euarchontoglires</taxon>
        <taxon>Glires</taxon>
        <taxon>Rodentia</taxon>
        <taxon>Myomorpha</taxon>
        <taxon>Muroidea</taxon>
        <taxon>Cricetidae</taxon>
        <taxon>Arvicolinae</taxon>
        <taxon>Microtus</taxon>
    </lineage>
</organism>
<dbReference type="PROSITE" id="PS50812">
    <property type="entry name" value="PWWP"/>
    <property type="match status" value="1"/>
</dbReference>
<feature type="compositionally biased region" description="Basic and acidic residues" evidence="1">
    <location>
        <begin position="211"/>
        <end position="232"/>
    </location>
</feature>
<dbReference type="PANTHER" id="PTHR12550">
    <property type="entry name" value="HEPATOMA-DERIVED GROWTH FACTOR-RELATED"/>
    <property type="match status" value="1"/>
</dbReference>
<dbReference type="Proteomes" id="UP000694915">
    <property type="component" value="Chromosome 16"/>
</dbReference>
<evidence type="ECO:0000313" key="4">
    <source>
        <dbReference type="RefSeq" id="XP_005355043.1"/>
    </source>
</evidence>
<protein>
    <submittedName>
        <fullName evidence="4">Hepatoma-derived growth factor-like protein 1</fullName>
    </submittedName>
</protein>
<dbReference type="SUPFAM" id="SSF63748">
    <property type="entry name" value="Tudor/PWWP/MBT"/>
    <property type="match status" value="1"/>
</dbReference>
<reference evidence="4" key="1">
    <citation type="submission" date="2025-08" db="UniProtKB">
        <authorList>
            <consortium name="RefSeq"/>
        </authorList>
    </citation>
    <scope>IDENTIFICATION</scope>
</reference>
<name>A0ABM0KY00_MICOH</name>
<feature type="compositionally biased region" description="Acidic residues" evidence="1">
    <location>
        <begin position="110"/>
        <end position="143"/>
    </location>
</feature>
<dbReference type="Gene3D" id="2.30.30.140">
    <property type="match status" value="1"/>
</dbReference>
<feature type="domain" description="PWWP" evidence="2">
    <location>
        <begin position="11"/>
        <end position="62"/>
    </location>
</feature>